<keyword evidence="2" id="KW-1133">Transmembrane helix</keyword>
<evidence type="ECO:0000256" key="1">
    <source>
        <dbReference type="SAM" id="MobiDB-lite"/>
    </source>
</evidence>
<dbReference type="OrthoDB" id="1113942at2"/>
<feature type="region of interest" description="Disordered" evidence="1">
    <location>
        <begin position="201"/>
        <end position="232"/>
    </location>
</feature>
<feature type="transmembrane region" description="Helical" evidence="2">
    <location>
        <begin position="45"/>
        <end position="67"/>
    </location>
</feature>
<organism evidence="3 4">
    <name type="scientific">Flavobacterium cerinum</name>
    <dbReference type="NCBI Taxonomy" id="2502784"/>
    <lineage>
        <taxon>Bacteria</taxon>
        <taxon>Pseudomonadati</taxon>
        <taxon>Bacteroidota</taxon>
        <taxon>Flavobacteriia</taxon>
        <taxon>Flavobacteriales</taxon>
        <taxon>Flavobacteriaceae</taxon>
        <taxon>Flavobacterium</taxon>
    </lineage>
</organism>
<evidence type="ECO:0000256" key="2">
    <source>
        <dbReference type="SAM" id="Phobius"/>
    </source>
</evidence>
<feature type="compositionally biased region" description="Polar residues" evidence="1">
    <location>
        <begin position="74"/>
        <end position="87"/>
    </location>
</feature>
<evidence type="ECO:0000313" key="3">
    <source>
        <dbReference type="EMBL" id="RWX00018.1"/>
    </source>
</evidence>
<comment type="caution">
    <text evidence="3">The sequence shown here is derived from an EMBL/GenBank/DDBJ whole genome shotgun (WGS) entry which is preliminary data.</text>
</comment>
<keyword evidence="4" id="KW-1185">Reference proteome</keyword>
<gene>
    <name evidence="3" type="ORF">EPI11_10770</name>
</gene>
<feature type="compositionally biased region" description="Polar residues" evidence="1">
    <location>
        <begin position="216"/>
        <end position="232"/>
    </location>
</feature>
<name>A0A3S3U033_9FLAO</name>
<evidence type="ECO:0008006" key="5">
    <source>
        <dbReference type="Google" id="ProtNLM"/>
    </source>
</evidence>
<dbReference type="AlphaFoldDB" id="A0A3S3U033"/>
<proteinExistence type="predicted"/>
<dbReference type="EMBL" id="SBII01000007">
    <property type="protein sequence ID" value="RWX00018.1"/>
    <property type="molecule type" value="Genomic_DNA"/>
</dbReference>
<sequence>MNERKNIDRLFQEKFKDFEVAPPEFVWENIREVLEEKKKRRVIPIWIRLSGVAAVLLISGVLVTLFFNESNSKTNTNPVVIETQNATPKDPLQTAPNSTTTDSGTSSGSEAGTNAGNSANDSDVNTAVANGNDNTNNSGTNANGAGINTIIKTGTPLPVFNTKNNTVANKDHNANAAGMNKNNGKRIKQNKATIQQGEAFAVSQGSQKTSGKENKNANAANDGSTFNKTGTAQNTLNEGIANTNKKSSINNQTVAPNNRLNEQSKQTDGTKNILPATKEGIANNTNNSGNSAAKTISDKTAIDTATKQGNTIIDKNIPATEAMAQTVVDTAATVVPENELEKLLREKLSGKKDEDKAVAEKSNKSKWNVKPQVAPIFFSSLSEGSPINEQFASNSKTYDNDMSFGVGVNYALSDRITIRTGINTVNLNYATNDIAFHASLNGQTSNIIETRNTANIVIQNANTLEPATFIIDGQPSQAVNGSMMQKTGYLEVPLEMSYALINKKFGIDVIGGVSTLFLNQNNVSVVSSEGLSTQVGQAENLNNVHFSTNIGVGFKYRFWDSFEANFEPMFKYQVNTFSRDAGNFKPYFIGLYSGVSFSF</sequence>
<dbReference type="Proteomes" id="UP000287527">
    <property type="component" value="Unassembled WGS sequence"/>
</dbReference>
<keyword evidence="2" id="KW-0472">Membrane</keyword>
<reference evidence="3 4" key="1">
    <citation type="submission" date="2019-01" db="EMBL/GenBank/DDBJ databases">
        <title>Flavobacterium sp. nov.,isolated from freshwater.</title>
        <authorList>
            <person name="Zhang R."/>
            <person name="Du Z.-J."/>
        </authorList>
    </citation>
    <scope>NUCLEOTIDE SEQUENCE [LARGE SCALE GENOMIC DNA]</scope>
    <source>
        <strain evidence="3 4">1E403</strain>
    </source>
</reference>
<keyword evidence="2" id="KW-0812">Transmembrane</keyword>
<accession>A0A3S3U033</accession>
<feature type="region of interest" description="Disordered" evidence="1">
    <location>
        <begin position="74"/>
        <end position="142"/>
    </location>
</feature>
<feature type="compositionally biased region" description="Low complexity" evidence="1">
    <location>
        <begin position="97"/>
        <end position="142"/>
    </location>
</feature>
<dbReference type="RefSeq" id="WP_128389975.1">
    <property type="nucleotide sequence ID" value="NZ_SBII01000007.1"/>
</dbReference>
<protein>
    <recommendedName>
        <fullName evidence="5">Outer membrane protein beta-barrel domain-containing protein</fullName>
    </recommendedName>
</protein>
<evidence type="ECO:0000313" key="4">
    <source>
        <dbReference type="Proteomes" id="UP000287527"/>
    </source>
</evidence>